<evidence type="ECO:0000313" key="1">
    <source>
        <dbReference type="EMBL" id="UYH51181.1"/>
    </source>
</evidence>
<reference evidence="1" key="1">
    <citation type="submission" date="2022-10" db="EMBL/GenBank/DDBJ databases">
        <title>Candidatus Kirkpatrella diaphorinas gen. nov., sp. nov., an uncultured endosymbiont identified in a population of Diaphorina citri from Hawaii.</title>
        <authorList>
            <person name="Henry E.M."/>
            <person name="Carlson C.R."/>
            <person name="Kuo Y.-W."/>
        </authorList>
    </citation>
    <scope>NUCLEOTIDE SEQUENCE</scope>
    <source>
        <strain evidence="1">CADCRV1</strain>
    </source>
</reference>
<name>A0ABY6GKJ8_9PROT</name>
<dbReference type="EMBL" id="CP107052">
    <property type="protein sequence ID" value="UYH51181.1"/>
    <property type="molecule type" value="Genomic_DNA"/>
</dbReference>
<accession>A0ABY6GKJ8</accession>
<dbReference type="Proteomes" id="UP001163831">
    <property type="component" value="Chromosome"/>
</dbReference>
<evidence type="ECO:0000313" key="2">
    <source>
        <dbReference type="Proteomes" id="UP001163831"/>
    </source>
</evidence>
<dbReference type="RefSeq" id="WP_319806775.1">
    <property type="nucleotide sequence ID" value="NZ_CP107052.1"/>
</dbReference>
<sequence length="168" mass="18402">MMEKNLAPWRNWPVDASSCVAYIMRAAPVTCGLLLLLSSCAPPGQRWFDSHTGRRPEPPRKPVITQPAPAPFIKFSDDTPEDDWAPVVTKSVKFALARKAQLLFVVQATCPAPADLKGQADQLRQASDTTLRSLLTVMRAAGADASQILISARVQQNVAHCVYHIDPE</sequence>
<proteinExistence type="predicted"/>
<keyword evidence="2" id="KW-1185">Reference proteome</keyword>
<protein>
    <submittedName>
        <fullName evidence="1">Uncharacterized protein</fullName>
    </submittedName>
</protein>
<organism evidence="1 2">
    <name type="scientific">Candidatus Kirkpatrickella diaphorinae</name>
    <dbReference type="NCBI Taxonomy" id="2984322"/>
    <lineage>
        <taxon>Bacteria</taxon>
        <taxon>Pseudomonadati</taxon>
        <taxon>Pseudomonadota</taxon>
        <taxon>Alphaproteobacteria</taxon>
        <taxon>Acetobacterales</taxon>
        <taxon>Acetobacteraceae</taxon>
        <taxon>Candidatus Kirkpatrickella</taxon>
    </lineage>
</organism>
<gene>
    <name evidence="1" type="ORF">N5W20_08850</name>
</gene>